<organism evidence="2">
    <name type="scientific">Burkholderia stagnalis</name>
    <dbReference type="NCBI Taxonomy" id="1503054"/>
    <lineage>
        <taxon>Bacteria</taxon>
        <taxon>Pseudomonadati</taxon>
        <taxon>Pseudomonadota</taxon>
        <taxon>Betaproteobacteria</taxon>
        <taxon>Burkholderiales</taxon>
        <taxon>Burkholderiaceae</taxon>
        <taxon>Burkholderia</taxon>
        <taxon>Burkholderia cepacia complex</taxon>
    </lineage>
</organism>
<accession>A0A107H217</accession>
<reference evidence="3 5" key="2">
    <citation type="submission" date="2018-08" db="EMBL/GenBank/DDBJ databases">
        <title>Comparative analysis of Burkholderia isolates from Puerto Rico.</title>
        <authorList>
            <person name="Hall C."/>
            <person name="Sahl J."/>
            <person name="Wagner D."/>
        </authorList>
    </citation>
    <scope>NUCLEOTIDE SEQUENCE [LARGE SCALE GENOMIC DNA]</scope>
    <source>
        <strain evidence="3 5">Bp8966</strain>
    </source>
</reference>
<evidence type="ECO:0000313" key="5">
    <source>
        <dbReference type="Proteomes" id="UP000281098"/>
    </source>
</evidence>
<dbReference type="Proteomes" id="UP000281098">
    <property type="component" value="Unassembled WGS sequence"/>
</dbReference>
<keyword evidence="1" id="KW-0472">Membrane</keyword>
<dbReference type="KEGG" id="bstg:WT74_08180"/>
<keyword evidence="1" id="KW-0812">Transmembrane</keyword>
<gene>
    <name evidence="3" type="ORF">DF017_07045</name>
    <name evidence="2" type="ORF">WT44_15375</name>
</gene>
<dbReference type="EMBL" id="LPHB01000047">
    <property type="protein sequence ID" value="KWA62033.1"/>
    <property type="molecule type" value="Genomic_DNA"/>
</dbReference>
<dbReference type="GeneID" id="93053744"/>
<name>A0A107H217_9BURK</name>
<evidence type="ECO:0000256" key="1">
    <source>
        <dbReference type="SAM" id="Phobius"/>
    </source>
</evidence>
<proteinExistence type="predicted"/>
<dbReference type="RefSeq" id="WP_059560440.1">
    <property type="nucleotide sequence ID" value="NZ_CP013459.1"/>
</dbReference>
<feature type="transmembrane region" description="Helical" evidence="1">
    <location>
        <begin position="6"/>
        <end position="26"/>
    </location>
</feature>
<dbReference type="EMBL" id="QTPM01000006">
    <property type="protein sequence ID" value="RQY96403.1"/>
    <property type="molecule type" value="Genomic_DNA"/>
</dbReference>
<dbReference type="AlphaFoldDB" id="A0A107H217"/>
<evidence type="ECO:0000313" key="2">
    <source>
        <dbReference type="EMBL" id="KWA62033.1"/>
    </source>
</evidence>
<dbReference type="Proteomes" id="UP000068603">
    <property type="component" value="Unassembled WGS sequence"/>
</dbReference>
<sequence length="73" mass="7824">MGRFLYVGYLAFALYIIYPMVQNYLAADEACLRAASLTAAAADLSASQAQAHRSNCTQQARIGAVAGRTSELH</sequence>
<comment type="caution">
    <text evidence="2">The sequence shown here is derived from an EMBL/GenBank/DDBJ whole genome shotgun (WGS) entry which is preliminary data.</text>
</comment>
<keyword evidence="1" id="KW-1133">Transmembrane helix</keyword>
<evidence type="ECO:0000313" key="3">
    <source>
        <dbReference type="EMBL" id="RQY96403.1"/>
    </source>
</evidence>
<evidence type="ECO:0000313" key="4">
    <source>
        <dbReference type="Proteomes" id="UP000068603"/>
    </source>
</evidence>
<reference evidence="2 4" key="1">
    <citation type="submission" date="2015-11" db="EMBL/GenBank/DDBJ databases">
        <title>Expanding the genomic diversity of Burkholderia species for the development of highly accurate diagnostics.</title>
        <authorList>
            <person name="Sahl J."/>
            <person name="Keim P."/>
            <person name="Wagner D."/>
        </authorList>
    </citation>
    <scope>NUCLEOTIDE SEQUENCE [LARGE SCALE GENOMIC DNA]</scope>
    <source>
        <strain evidence="2 4">MSMB1960WGS</strain>
    </source>
</reference>
<keyword evidence="5" id="KW-1185">Reference proteome</keyword>
<protein>
    <submittedName>
        <fullName evidence="2">Uncharacterized protein</fullName>
    </submittedName>
</protein>